<evidence type="ECO:0000313" key="2">
    <source>
        <dbReference type="EMBL" id="KAJ5181584.1"/>
    </source>
</evidence>
<gene>
    <name evidence="2" type="ORF">N7449_011731</name>
</gene>
<dbReference type="Pfam" id="PF06355">
    <property type="entry name" value="Aegerolysin"/>
    <property type="match status" value="1"/>
</dbReference>
<dbReference type="EMBL" id="JAPQKQ010000009">
    <property type="protein sequence ID" value="KAJ5181584.1"/>
    <property type="molecule type" value="Genomic_DNA"/>
</dbReference>
<dbReference type="Proteomes" id="UP001150942">
    <property type="component" value="Unassembled WGS sequence"/>
</dbReference>
<reference evidence="2" key="1">
    <citation type="submission" date="2022-11" db="EMBL/GenBank/DDBJ databases">
        <authorList>
            <person name="Petersen C."/>
        </authorList>
    </citation>
    <scope>NUCLEOTIDE SEQUENCE</scope>
    <source>
        <strain evidence="2">IBT 20477</strain>
    </source>
</reference>
<dbReference type="GO" id="GO:0019836">
    <property type="term" value="P:symbiont-mediated hemolysis of host erythrocyte"/>
    <property type="evidence" value="ECO:0007669"/>
    <property type="project" value="InterPro"/>
</dbReference>
<comment type="caution">
    <text evidence="2">The sequence shown here is derived from an EMBL/GenBank/DDBJ whole genome shotgun (WGS) entry which is preliminary data.</text>
</comment>
<sequence length="135" mass="15183">MASALSQKSLQIQIQDDLKYDVRIENAELESGKFYNEDDRNDILTSEDVDDMVIRHNGGIRSVCSTDGSQGSIDLVDDVRDATICNLTWKASTESGERNEIKKLNQDTRYMVDIGSWNESGTMESVLVTIKEQDD</sequence>
<evidence type="ECO:0000256" key="1">
    <source>
        <dbReference type="ARBA" id="ARBA00010795"/>
    </source>
</evidence>
<dbReference type="OrthoDB" id="2727348at2759"/>
<reference evidence="2" key="2">
    <citation type="journal article" date="2023" name="IMA Fungus">
        <title>Comparative genomic study of the Penicillium genus elucidates a diverse pangenome and 15 lateral gene transfer events.</title>
        <authorList>
            <person name="Petersen C."/>
            <person name="Sorensen T."/>
            <person name="Nielsen M.R."/>
            <person name="Sondergaard T.E."/>
            <person name="Sorensen J.L."/>
            <person name="Fitzpatrick D.A."/>
            <person name="Frisvad J.C."/>
            <person name="Nielsen K.L."/>
        </authorList>
    </citation>
    <scope>NUCLEOTIDE SEQUENCE</scope>
    <source>
        <strain evidence="2">IBT 20477</strain>
    </source>
</reference>
<proteinExistence type="inferred from homology"/>
<organism evidence="2 3">
    <name type="scientific">Penicillium cf. viridicatum</name>
    <dbReference type="NCBI Taxonomy" id="2972119"/>
    <lineage>
        <taxon>Eukaryota</taxon>
        <taxon>Fungi</taxon>
        <taxon>Dikarya</taxon>
        <taxon>Ascomycota</taxon>
        <taxon>Pezizomycotina</taxon>
        <taxon>Eurotiomycetes</taxon>
        <taxon>Eurotiomycetidae</taxon>
        <taxon>Eurotiales</taxon>
        <taxon>Aspergillaceae</taxon>
        <taxon>Penicillium</taxon>
    </lineage>
</organism>
<dbReference type="AlphaFoldDB" id="A0A9W9LY91"/>
<keyword evidence="3" id="KW-1185">Reference proteome</keyword>
<accession>A0A9W9LY91</accession>
<dbReference type="InterPro" id="IPR009413">
    <property type="entry name" value="Aegerolysin-typ"/>
</dbReference>
<name>A0A9W9LY91_9EURO</name>
<evidence type="ECO:0008006" key="4">
    <source>
        <dbReference type="Google" id="ProtNLM"/>
    </source>
</evidence>
<dbReference type="Gene3D" id="2.60.270.50">
    <property type="match status" value="1"/>
</dbReference>
<protein>
    <recommendedName>
        <fullName evidence="4">Terrelysin</fullName>
    </recommendedName>
</protein>
<evidence type="ECO:0000313" key="3">
    <source>
        <dbReference type="Proteomes" id="UP001150942"/>
    </source>
</evidence>
<comment type="similarity">
    <text evidence="1">Belongs to the aegerolysin family.</text>
</comment>